<evidence type="ECO:0000259" key="4">
    <source>
        <dbReference type="PROSITE" id="PS50043"/>
    </source>
</evidence>
<evidence type="ECO:0000256" key="1">
    <source>
        <dbReference type="ARBA" id="ARBA00022553"/>
    </source>
</evidence>
<evidence type="ECO:0000259" key="5">
    <source>
        <dbReference type="PROSITE" id="PS50110"/>
    </source>
</evidence>
<dbReference type="EMBL" id="JAUSSK010000001">
    <property type="protein sequence ID" value="MDQ0008418.1"/>
    <property type="molecule type" value="Genomic_DNA"/>
</dbReference>
<dbReference type="PROSITE" id="PS50043">
    <property type="entry name" value="HTH_LUXR_2"/>
    <property type="match status" value="1"/>
</dbReference>
<protein>
    <submittedName>
        <fullName evidence="6">DNA-binding NarL/FixJ family response regulator</fullName>
    </submittedName>
</protein>
<dbReference type="InterPro" id="IPR011006">
    <property type="entry name" value="CheY-like_superfamily"/>
</dbReference>
<dbReference type="SMART" id="SM00421">
    <property type="entry name" value="HTH_LUXR"/>
    <property type="match status" value="1"/>
</dbReference>
<keyword evidence="7" id="KW-1185">Reference proteome</keyword>
<dbReference type="SUPFAM" id="SSF46894">
    <property type="entry name" value="C-terminal effector domain of the bipartite response regulators"/>
    <property type="match status" value="1"/>
</dbReference>
<evidence type="ECO:0000256" key="2">
    <source>
        <dbReference type="ARBA" id="ARBA00023125"/>
    </source>
</evidence>
<evidence type="ECO:0000256" key="3">
    <source>
        <dbReference type="PROSITE-ProRule" id="PRU00169"/>
    </source>
</evidence>
<dbReference type="PANTHER" id="PTHR43214">
    <property type="entry name" value="TWO-COMPONENT RESPONSE REGULATOR"/>
    <property type="match status" value="1"/>
</dbReference>
<reference evidence="6 7" key="1">
    <citation type="submission" date="2023-07" db="EMBL/GenBank/DDBJ databases">
        <title>Sorghum-associated microbial communities from plants grown in Nebraska, USA.</title>
        <authorList>
            <person name="Schachtman D."/>
        </authorList>
    </citation>
    <scope>NUCLEOTIDE SEQUENCE [LARGE SCALE GENOMIC DNA]</scope>
    <source>
        <strain evidence="6 7">CC60</strain>
    </source>
</reference>
<evidence type="ECO:0000313" key="6">
    <source>
        <dbReference type="EMBL" id="MDQ0008418.1"/>
    </source>
</evidence>
<feature type="domain" description="Response regulatory" evidence="5">
    <location>
        <begin position="1"/>
        <end position="115"/>
    </location>
</feature>
<organism evidence="6 7">
    <name type="scientific">Luteibacter jiangsuensis</name>
    <dbReference type="NCBI Taxonomy" id="637577"/>
    <lineage>
        <taxon>Bacteria</taxon>
        <taxon>Pseudomonadati</taxon>
        <taxon>Pseudomonadota</taxon>
        <taxon>Gammaproteobacteria</taxon>
        <taxon>Lysobacterales</taxon>
        <taxon>Rhodanobacteraceae</taxon>
        <taxon>Luteibacter</taxon>
    </lineage>
</organism>
<dbReference type="InterPro" id="IPR039420">
    <property type="entry name" value="WalR-like"/>
</dbReference>
<comment type="caution">
    <text evidence="6">The sequence shown here is derived from an EMBL/GenBank/DDBJ whole genome shotgun (WGS) entry which is preliminary data.</text>
</comment>
<dbReference type="PRINTS" id="PR00038">
    <property type="entry name" value="HTHLUXR"/>
</dbReference>
<dbReference type="InterPro" id="IPR016032">
    <property type="entry name" value="Sig_transdc_resp-reg_C-effctor"/>
</dbReference>
<dbReference type="InterPro" id="IPR058245">
    <property type="entry name" value="NreC/VraR/RcsB-like_REC"/>
</dbReference>
<dbReference type="RefSeq" id="WP_306847069.1">
    <property type="nucleotide sequence ID" value="NZ_JAUSSK010000001.1"/>
</dbReference>
<dbReference type="InterPro" id="IPR000792">
    <property type="entry name" value="Tscrpt_reg_LuxR_C"/>
</dbReference>
<feature type="modified residue" description="4-aspartylphosphate" evidence="3">
    <location>
        <position position="50"/>
    </location>
</feature>
<dbReference type="CDD" id="cd17535">
    <property type="entry name" value="REC_NarL-like"/>
    <property type="match status" value="1"/>
</dbReference>
<feature type="domain" description="HTH luxR-type" evidence="4">
    <location>
        <begin position="131"/>
        <end position="196"/>
    </location>
</feature>
<proteinExistence type="predicted"/>
<dbReference type="SMART" id="SM00448">
    <property type="entry name" value="REC"/>
    <property type="match status" value="1"/>
</dbReference>
<keyword evidence="2 6" id="KW-0238">DNA-binding</keyword>
<keyword evidence="1 3" id="KW-0597">Phosphoprotein</keyword>
<sequence length="209" mass="22259">MLVDADGVFRKGLAALIGSTSGMDVVGEASTGQEAIDRFRLCQPDVTLVDLVLRDMTGERLMSAIRCLTTQARIVVLAPAGSDGSAGRALAAGAQAYLLKTSPIDELVDSIHAVHAGHHRIDADVARQLSAPRRGKCLSERELDVLRGVAAGLENKQIAQRLGLSPETIKEYLSNVVATLHASNRAHAIAIAKKRGLLCRQVQSSVHRL</sequence>
<dbReference type="GO" id="GO:0003677">
    <property type="term" value="F:DNA binding"/>
    <property type="evidence" value="ECO:0007669"/>
    <property type="project" value="UniProtKB-KW"/>
</dbReference>
<dbReference type="Pfam" id="PF00196">
    <property type="entry name" value="GerE"/>
    <property type="match status" value="1"/>
</dbReference>
<evidence type="ECO:0000313" key="7">
    <source>
        <dbReference type="Proteomes" id="UP001237737"/>
    </source>
</evidence>
<name>A0ABT9STT8_9GAMM</name>
<gene>
    <name evidence="6" type="ORF">J2T07_000577</name>
</gene>
<dbReference type="InterPro" id="IPR001789">
    <property type="entry name" value="Sig_transdc_resp-reg_receiver"/>
</dbReference>
<dbReference type="Pfam" id="PF00072">
    <property type="entry name" value="Response_reg"/>
    <property type="match status" value="1"/>
</dbReference>
<dbReference type="Proteomes" id="UP001237737">
    <property type="component" value="Unassembled WGS sequence"/>
</dbReference>
<dbReference type="SUPFAM" id="SSF52172">
    <property type="entry name" value="CheY-like"/>
    <property type="match status" value="1"/>
</dbReference>
<dbReference type="CDD" id="cd06170">
    <property type="entry name" value="LuxR_C_like"/>
    <property type="match status" value="1"/>
</dbReference>
<dbReference type="PROSITE" id="PS50110">
    <property type="entry name" value="RESPONSE_REGULATORY"/>
    <property type="match status" value="1"/>
</dbReference>
<accession>A0ABT9STT8</accession>
<dbReference type="Gene3D" id="3.40.50.2300">
    <property type="match status" value="1"/>
</dbReference>